<dbReference type="AlphaFoldDB" id="A0A4Z0MK29"/>
<gene>
    <name evidence="2" type="ORF">EU557_15080</name>
</gene>
<proteinExistence type="predicted"/>
<dbReference type="EMBL" id="SRKZ01000004">
    <property type="protein sequence ID" value="TGD79545.1"/>
    <property type="molecule type" value="Genomic_DNA"/>
</dbReference>
<organism evidence="2 3">
    <name type="scientific">Hymenobacter wooponensis</name>
    <dbReference type="NCBI Taxonomy" id="1525360"/>
    <lineage>
        <taxon>Bacteria</taxon>
        <taxon>Pseudomonadati</taxon>
        <taxon>Bacteroidota</taxon>
        <taxon>Cytophagia</taxon>
        <taxon>Cytophagales</taxon>
        <taxon>Hymenobacteraceae</taxon>
        <taxon>Hymenobacter</taxon>
    </lineage>
</organism>
<evidence type="ECO:0000259" key="1">
    <source>
        <dbReference type="Pfam" id="PF19918"/>
    </source>
</evidence>
<comment type="caution">
    <text evidence="2">The sequence shown here is derived from an EMBL/GenBank/DDBJ whole genome shotgun (WGS) entry which is preliminary data.</text>
</comment>
<name>A0A4Z0MK29_9BACT</name>
<accession>A0A4Z0MK29</accession>
<evidence type="ECO:0000313" key="2">
    <source>
        <dbReference type="EMBL" id="TGD79545.1"/>
    </source>
</evidence>
<feature type="domain" description="MoxR-vWA-beta-propeller ternary system" evidence="1">
    <location>
        <begin position="9"/>
        <end position="233"/>
    </location>
</feature>
<protein>
    <recommendedName>
        <fullName evidence="1">MoxR-vWA-beta-propeller ternary system domain-containing protein</fullName>
    </recommendedName>
</protein>
<evidence type="ECO:0000313" key="3">
    <source>
        <dbReference type="Proteomes" id="UP000298284"/>
    </source>
</evidence>
<reference evidence="2 3" key="1">
    <citation type="submission" date="2019-04" db="EMBL/GenBank/DDBJ databases">
        <authorList>
            <person name="Feng G."/>
            <person name="Zhang J."/>
            <person name="Zhu H."/>
        </authorList>
    </citation>
    <scope>NUCLEOTIDE SEQUENCE [LARGE SCALE GENOMIC DNA]</scope>
    <source>
        <strain evidence="2 3">JCM 19491</strain>
    </source>
</reference>
<sequence>MKLTERVVVLAEQEAHALGTVRTQPGLRVAQAAGQLWLRGLPATGELALPLRQLPALASYALNAEGQLFPSGSLTPTSRLPDLVWQPIREFVPLEIPVAALPGQLASQHSLQLVPATHAPAGAALLTTLAAWQAYADGAPEIRLQRLRFAVSATNQVLVLGIPLPPIQGQELWLHEGLLLPAGLAFETPLIASLLARKLNPQQDSFLLFAANGEWERIEQHFLQPASRSAVRLTLGNPAHD</sequence>
<dbReference type="InterPro" id="IPR045552">
    <property type="entry name" value="bpX2"/>
</dbReference>
<dbReference type="Proteomes" id="UP000298284">
    <property type="component" value="Unassembled WGS sequence"/>
</dbReference>
<dbReference type="Pfam" id="PF19918">
    <property type="entry name" value="bpX2"/>
    <property type="match status" value="1"/>
</dbReference>
<keyword evidence="3" id="KW-1185">Reference proteome</keyword>
<dbReference type="OrthoDB" id="674746at2"/>
<dbReference type="RefSeq" id="WP_135531292.1">
    <property type="nucleotide sequence ID" value="NZ_SRKZ01000004.1"/>
</dbReference>